<reference evidence="1 2" key="1">
    <citation type="submission" date="2020-01" db="EMBL/GenBank/DDBJ databases">
        <title>Herbidospora sp. NEAU-GS84 nov., a novel actinomycete isolated from soil.</title>
        <authorList>
            <person name="Han L."/>
        </authorList>
    </citation>
    <scope>NUCLEOTIDE SEQUENCE [LARGE SCALE GENOMIC DNA]</scope>
    <source>
        <strain evidence="1 2">NEAU-GS84</strain>
    </source>
</reference>
<evidence type="ECO:0000313" key="1">
    <source>
        <dbReference type="EMBL" id="NAS21824.1"/>
    </source>
</evidence>
<dbReference type="RefSeq" id="WP_161479217.1">
    <property type="nucleotide sequence ID" value="NZ_WXEW01000002.1"/>
</dbReference>
<proteinExistence type="predicted"/>
<comment type="caution">
    <text evidence="1">The sequence shown here is derived from an EMBL/GenBank/DDBJ whole genome shotgun (WGS) entry which is preliminary data.</text>
</comment>
<organism evidence="1 2">
    <name type="scientific">Herbidospora solisilvae</name>
    <dbReference type="NCBI Taxonomy" id="2696284"/>
    <lineage>
        <taxon>Bacteria</taxon>
        <taxon>Bacillati</taxon>
        <taxon>Actinomycetota</taxon>
        <taxon>Actinomycetes</taxon>
        <taxon>Streptosporangiales</taxon>
        <taxon>Streptosporangiaceae</taxon>
        <taxon>Herbidospora</taxon>
    </lineage>
</organism>
<dbReference type="Proteomes" id="UP000479526">
    <property type="component" value="Unassembled WGS sequence"/>
</dbReference>
<dbReference type="AlphaFoldDB" id="A0A7C9JAV5"/>
<sequence>MRTLESCRGYFVESMNLHLMEDSDALDVNLRAQPGKPDVAISVREIYGFQVDRMPDTVPLVDSIAARWVRPWAEEWPTELGKPPIGGHRRMLWIEVGGPIRMRIVAAVVTVLVEV</sequence>
<protein>
    <submittedName>
        <fullName evidence="1">Uncharacterized protein</fullName>
    </submittedName>
</protein>
<evidence type="ECO:0000313" key="2">
    <source>
        <dbReference type="Proteomes" id="UP000479526"/>
    </source>
</evidence>
<dbReference type="EMBL" id="WXEW01000002">
    <property type="protein sequence ID" value="NAS21824.1"/>
    <property type="molecule type" value="Genomic_DNA"/>
</dbReference>
<name>A0A7C9JAV5_9ACTN</name>
<keyword evidence="2" id="KW-1185">Reference proteome</keyword>
<accession>A0A7C9JAV5</accession>
<gene>
    <name evidence="1" type="ORF">GT755_09025</name>
</gene>